<keyword evidence="3" id="KW-1185">Reference proteome</keyword>
<feature type="non-terminal residue" evidence="2">
    <location>
        <position position="69"/>
    </location>
</feature>
<accession>A0A392PZW0</accession>
<evidence type="ECO:0000313" key="2">
    <source>
        <dbReference type="EMBL" id="MCI16990.1"/>
    </source>
</evidence>
<feature type="compositionally biased region" description="Basic and acidic residues" evidence="1">
    <location>
        <begin position="58"/>
        <end position="69"/>
    </location>
</feature>
<evidence type="ECO:0000313" key="3">
    <source>
        <dbReference type="Proteomes" id="UP000265520"/>
    </source>
</evidence>
<organism evidence="2 3">
    <name type="scientific">Trifolium medium</name>
    <dbReference type="NCBI Taxonomy" id="97028"/>
    <lineage>
        <taxon>Eukaryota</taxon>
        <taxon>Viridiplantae</taxon>
        <taxon>Streptophyta</taxon>
        <taxon>Embryophyta</taxon>
        <taxon>Tracheophyta</taxon>
        <taxon>Spermatophyta</taxon>
        <taxon>Magnoliopsida</taxon>
        <taxon>eudicotyledons</taxon>
        <taxon>Gunneridae</taxon>
        <taxon>Pentapetalae</taxon>
        <taxon>rosids</taxon>
        <taxon>fabids</taxon>
        <taxon>Fabales</taxon>
        <taxon>Fabaceae</taxon>
        <taxon>Papilionoideae</taxon>
        <taxon>50 kb inversion clade</taxon>
        <taxon>NPAAA clade</taxon>
        <taxon>Hologalegina</taxon>
        <taxon>IRL clade</taxon>
        <taxon>Trifolieae</taxon>
        <taxon>Trifolium</taxon>
    </lineage>
</organism>
<sequence length="69" mass="7982">MEDTARKHVKGKRKTRTTASARRAKAAEYPSQPKRTRKRQAQAEPEAMVEPLEVEVPDNVHDDEHMKEE</sequence>
<evidence type="ECO:0000256" key="1">
    <source>
        <dbReference type="SAM" id="MobiDB-lite"/>
    </source>
</evidence>
<comment type="caution">
    <text evidence="2">The sequence shown here is derived from an EMBL/GenBank/DDBJ whole genome shotgun (WGS) entry which is preliminary data.</text>
</comment>
<proteinExistence type="predicted"/>
<dbReference type="EMBL" id="LXQA010103385">
    <property type="protein sequence ID" value="MCI16990.1"/>
    <property type="molecule type" value="Genomic_DNA"/>
</dbReference>
<dbReference type="Proteomes" id="UP000265520">
    <property type="component" value="Unassembled WGS sequence"/>
</dbReference>
<reference evidence="2 3" key="1">
    <citation type="journal article" date="2018" name="Front. Plant Sci.">
        <title>Red Clover (Trifolium pratense) and Zigzag Clover (T. medium) - A Picture of Genomic Similarities and Differences.</title>
        <authorList>
            <person name="Dluhosova J."/>
            <person name="Istvanek J."/>
            <person name="Nedelnik J."/>
            <person name="Repkova J."/>
        </authorList>
    </citation>
    <scope>NUCLEOTIDE SEQUENCE [LARGE SCALE GENOMIC DNA]</scope>
    <source>
        <strain evidence="3">cv. 10/8</strain>
        <tissue evidence="2">Leaf</tissue>
    </source>
</reference>
<feature type="region of interest" description="Disordered" evidence="1">
    <location>
        <begin position="1"/>
        <end position="69"/>
    </location>
</feature>
<name>A0A392PZW0_9FABA</name>
<protein>
    <submittedName>
        <fullName evidence="2">Uncharacterized protein</fullName>
    </submittedName>
</protein>
<dbReference type="AlphaFoldDB" id="A0A392PZW0"/>
<feature type="compositionally biased region" description="Basic residues" evidence="1">
    <location>
        <begin position="7"/>
        <end position="16"/>
    </location>
</feature>